<feature type="transmembrane region" description="Helical" evidence="13">
    <location>
        <begin position="130"/>
        <end position="159"/>
    </location>
</feature>
<dbReference type="InterPro" id="IPR007704">
    <property type="entry name" value="PIG-M"/>
</dbReference>
<keyword evidence="8 13" id="KW-0812">Transmembrane</keyword>
<organism evidence="14 15">
    <name type="scientific">Orbilia ellipsospora</name>
    <dbReference type="NCBI Taxonomy" id="2528407"/>
    <lineage>
        <taxon>Eukaryota</taxon>
        <taxon>Fungi</taxon>
        <taxon>Dikarya</taxon>
        <taxon>Ascomycota</taxon>
        <taxon>Pezizomycotina</taxon>
        <taxon>Orbiliomycetes</taxon>
        <taxon>Orbiliales</taxon>
        <taxon>Orbiliaceae</taxon>
        <taxon>Orbilia</taxon>
    </lineage>
</organism>
<dbReference type="GO" id="GO:1990529">
    <property type="term" value="C:glycosylphosphatidylinositol-mannosyltransferase I complex"/>
    <property type="evidence" value="ECO:0007669"/>
    <property type="project" value="TreeGrafter"/>
</dbReference>
<evidence type="ECO:0000256" key="7">
    <source>
        <dbReference type="ARBA" id="ARBA00022679"/>
    </source>
</evidence>
<dbReference type="PANTHER" id="PTHR12886">
    <property type="entry name" value="PIG-M MANNOSYLTRANSFERASE"/>
    <property type="match status" value="1"/>
</dbReference>
<evidence type="ECO:0000313" key="14">
    <source>
        <dbReference type="EMBL" id="KAK6538530.1"/>
    </source>
</evidence>
<evidence type="ECO:0000256" key="5">
    <source>
        <dbReference type="ARBA" id="ARBA00022502"/>
    </source>
</evidence>
<name>A0AAV9XA33_9PEZI</name>
<accession>A0AAV9XA33</accession>
<comment type="caution">
    <text evidence="14">The sequence shown here is derived from an EMBL/GenBank/DDBJ whole genome shotgun (WGS) entry which is preliminary data.</text>
</comment>
<evidence type="ECO:0000256" key="3">
    <source>
        <dbReference type="ARBA" id="ARBA00011071"/>
    </source>
</evidence>
<feature type="transmembrane region" description="Helical" evidence="13">
    <location>
        <begin position="171"/>
        <end position="194"/>
    </location>
</feature>
<evidence type="ECO:0000256" key="11">
    <source>
        <dbReference type="ARBA" id="ARBA00023136"/>
    </source>
</evidence>
<dbReference type="GO" id="GO:0006506">
    <property type="term" value="P:GPI anchor biosynthetic process"/>
    <property type="evidence" value="ECO:0007669"/>
    <property type="project" value="UniProtKB-KW"/>
</dbReference>
<keyword evidence="5 13" id="KW-0337">GPI-anchor biosynthesis</keyword>
<evidence type="ECO:0000256" key="12">
    <source>
        <dbReference type="ARBA" id="ARBA00025399"/>
    </source>
</evidence>
<evidence type="ECO:0000256" key="8">
    <source>
        <dbReference type="ARBA" id="ARBA00022692"/>
    </source>
</evidence>
<keyword evidence="11 13" id="KW-0472">Membrane</keyword>
<dbReference type="EMBL" id="JAVHJO010000007">
    <property type="protein sequence ID" value="KAK6538530.1"/>
    <property type="molecule type" value="Genomic_DNA"/>
</dbReference>
<comment type="function">
    <text evidence="12 13">Mannosyltransferase involved in glycosylphosphatidylinositol-anchor biosynthesis. Transfers the first alpha-1,4-mannose to GlcN-acyl-PI during GPI precursor assembly. Required for cell wall integrity.</text>
</comment>
<evidence type="ECO:0000256" key="2">
    <source>
        <dbReference type="ARBA" id="ARBA00004687"/>
    </source>
</evidence>
<proteinExistence type="inferred from homology"/>
<protein>
    <recommendedName>
        <fullName evidence="4 13">GPI mannosyltransferase 1</fullName>
        <ecNumber evidence="13">2.4.1.-</ecNumber>
    </recommendedName>
    <alternativeName>
        <fullName evidence="13">GPI mannosyltransferase I</fullName>
    </alternativeName>
</protein>
<comment type="subcellular location">
    <subcellularLocation>
        <location evidence="1 13">Endoplasmic reticulum membrane</location>
        <topology evidence="1 13">Multi-pass membrane protein</topology>
    </subcellularLocation>
</comment>
<feature type="transmembrane region" description="Helical" evidence="13">
    <location>
        <begin position="13"/>
        <end position="33"/>
    </location>
</feature>
<feature type="transmembrane region" description="Helical" evidence="13">
    <location>
        <begin position="357"/>
        <end position="378"/>
    </location>
</feature>
<dbReference type="GO" id="GO:0005789">
    <property type="term" value="C:endoplasmic reticulum membrane"/>
    <property type="evidence" value="ECO:0007669"/>
    <property type="project" value="UniProtKB-SubCell"/>
</dbReference>
<comment type="pathway">
    <text evidence="2 13">Glycolipid biosynthesis; glycosylphosphatidylinositol-anchor biosynthesis.</text>
</comment>
<dbReference type="AlphaFoldDB" id="A0AAV9XA33"/>
<evidence type="ECO:0000256" key="4">
    <source>
        <dbReference type="ARBA" id="ARBA00013797"/>
    </source>
</evidence>
<dbReference type="GO" id="GO:0051751">
    <property type="term" value="F:alpha-1,4-mannosyltransferase activity"/>
    <property type="evidence" value="ECO:0007669"/>
    <property type="project" value="InterPro"/>
</dbReference>
<keyword evidence="6 13" id="KW-0328">Glycosyltransferase</keyword>
<keyword evidence="9 13" id="KW-0256">Endoplasmic reticulum</keyword>
<keyword evidence="10 13" id="KW-1133">Transmembrane helix</keyword>
<evidence type="ECO:0000256" key="9">
    <source>
        <dbReference type="ARBA" id="ARBA00022824"/>
    </source>
</evidence>
<dbReference type="EC" id="2.4.1.-" evidence="13"/>
<comment type="similarity">
    <text evidence="3 13">Belongs to the PIGM family.</text>
</comment>
<feature type="transmembrane region" description="Helical" evidence="13">
    <location>
        <begin position="214"/>
        <end position="235"/>
    </location>
</feature>
<evidence type="ECO:0000256" key="13">
    <source>
        <dbReference type="RuleBase" id="RU365064"/>
    </source>
</evidence>
<dbReference type="Proteomes" id="UP001365542">
    <property type="component" value="Unassembled WGS sequence"/>
</dbReference>
<evidence type="ECO:0000256" key="6">
    <source>
        <dbReference type="ARBA" id="ARBA00022676"/>
    </source>
</evidence>
<dbReference type="Pfam" id="PF05007">
    <property type="entry name" value="Mannosyl_trans"/>
    <property type="match status" value="1"/>
</dbReference>
<feature type="transmembrane region" description="Helical" evidence="13">
    <location>
        <begin position="328"/>
        <end position="345"/>
    </location>
</feature>
<feature type="transmembrane region" description="Helical" evidence="13">
    <location>
        <begin position="290"/>
        <end position="308"/>
    </location>
</feature>
<keyword evidence="7 13" id="KW-0808">Transferase</keyword>
<evidence type="ECO:0000313" key="15">
    <source>
        <dbReference type="Proteomes" id="UP001365542"/>
    </source>
</evidence>
<feature type="transmembrane region" description="Helical" evidence="13">
    <location>
        <begin position="390"/>
        <end position="410"/>
    </location>
</feature>
<feature type="transmembrane region" description="Helical" evidence="13">
    <location>
        <begin position="88"/>
        <end position="110"/>
    </location>
</feature>
<evidence type="ECO:0000256" key="10">
    <source>
        <dbReference type="ARBA" id="ARBA00022989"/>
    </source>
</evidence>
<gene>
    <name evidence="14" type="primary">GPI14</name>
    <name evidence="14" type="ORF">TWF694_010109</name>
</gene>
<keyword evidence="15" id="KW-1185">Reference proteome</keyword>
<dbReference type="PANTHER" id="PTHR12886:SF0">
    <property type="entry name" value="GPI MANNOSYLTRANSFERASE 1"/>
    <property type="match status" value="1"/>
</dbReference>
<evidence type="ECO:0000256" key="1">
    <source>
        <dbReference type="ARBA" id="ARBA00004477"/>
    </source>
</evidence>
<reference evidence="14 15" key="1">
    <citation type="submission" date="2019-10" db="EMBL/GenBank/DDBJ databases">
        <authorList>
            <person name="Palmer J.M."/>
        </authorList>
    </citation>
    <scope>NUCLEOTIDE SEQUENCE [LARGE SCALE GENOMIC DNA]</scope>
    <source>
        <strain evidence="14 15">TWF694</strain>
    </source>
</reference>
<sequence>MDSPDDFDYSSDIGSILILSTLLRVVFLFYGLYQDATSVFKYTDIDYLVFTDAARYVANASSPYLRATYRYTPLLSWLLVPTTFQPQFVWFSFGKVLFAAGDILAGYLIIKVLQSYGFTPARAIKYSALWLLNPMVATISTRGSSEGLLGVTVIALLWATEKRQVVLSGAILGFAVHFKIYPFIYAPSIILWMQPPSQTTLLQKIKGFVTKERIIFSVAALSTFMILNLAMYAIYGHPFIVHTFLHHLTRLDHRHNFSPYNTLLYLKSSPFIPDPFYKAIHPSSLPTERLAFIPQILLSAVVLPLFATTNLPSTMFAQTFAFVTFNKVVTSQYFMWYLVLLPFYLPHSSLLRNSTKGIVALVLWVATQGAWLGLAYGLEFEGANTFWPGLWGAAAAFFIVNCWILGVAVGDIGKISTIKSTSGGVVEKKEETSVSS</sequence>
<dbReference type="GO" id="GO:0004376">
    <property type="term" value="F:GPI mannosyltransferase activity"/>
    <property type="evidence" value="ECO:0007669"/>
    <property type="project" value="InterPro"/>
</dbReference>